<dbReference type="Proteomes" id="UP001054252">
    <property type="component" value="Unassembled WGS sequence"/>
</dbReference>
<evidence type="ECO:0000313" key="2">
    <source>
        <dbReference type="Proteomes" id="UP001054252"/>
    </source>
</evidence>
<dbReference type="AlphaFoldDB" id="A0AAV5IEI5"/>
<name>A0AAV5IEI5_9ROSI</name>
<proteinExistence type="predicted"/>
<accession>A0AAV5IEI5</accession>
<sequence length="34" mass="3770">MDTSMSPGSARTLDLKQKGLATGIHRCARRKRNI</sequence>
<protein>
    <submittedName>
        <fullName evidence="1">Uncharacterized protein</fullName>
    </submittedName>
</protein>
<reference evidence="1 2" key="1">
    <citation type="journal article" date="2021" name="Commun. Biol.">
        <title>The genome of Shorea leprosula (Dipterocarpaceae) highlights the ecological relevance of drought in aseasonal tropical rainforests.</title>
        <authorList>
            <person name="Ng K.K.S."/>
            <person name="Kobayashi M.J."/>
            <person name="Fawcett J.A."/>
            <person name="Hatakeyama M."/>
            <person name="Paape T."/>
            <person name="Ng C.H."/>
            <person name="Ang C.C."/>
            <person name="Tnah L.H."/>
            <person name="Lee C.T."/>
            <person name="Nishiyama T."/>
            <person name="Sese J."/>
            <person name="O'Brien M.J."/>
            <person name="Copetti D."/>
            <person name="Mohd Noor M.I."/>
            <person name="Ong R.C."/>
            <person name="Putra M."/>
            <person name="Sireger I.Z."/>
            <person name="Indrioko S."/>
            <person name="Kosugi Y."/>
            <person name="Izuno A."/>
            <person name="Isagi Y."/>
            <person name="Lee S.L."/>
            <person name="Shimizu K.K."/>
        </authorList>
    </citation>
    <scope>NUCLEOTIDE SEQUENCE [LARGE SCALE GENOMIC DNA]</scope>
    <source>
        <strain evidence="1">214</strain>
    </source>
</reference>
<dbReference type="EMBL" id="BPVZ01000011">
    <property type="protein sequence ID" value="GKU97467.1"/>
    <property type="molecule type" value="Genomic_DNA"/>
</dbReference>
<evidence type="ECO:0000313" key="1">
    <source>
        <dbReference type="EMBL" id="GKU97467.1"/>
    </source>
</evidence>
<gene>
    <name evidence="1" type="ORF">SLEP1_g10611</name>
</gene>
<keyword evidence="2" id="KW-1185">Reference proteome</keyword>
<comment type="caution">
    <text evidence="1">The sequence shown here is derived from an EMBL/GenBank/DDBJ whole genome shotgun (WGS) entry which is preliminary data.</text>
</comment>
<organism evidence="1 2">
    <name type="scientific">Rubroshorea leprosula</name>
    <dbReference type="NCBI Taxonomy" id="152421"/>
    <lineage>
        <taxon>Eukaryota</taxon>
        <taxon>Viridiplantae</taxon>
        <taxon>Streptophyta</taxon>
        <taxon>Embryophyta</taxon>
        <taxon>Tracheophyta</taxon>
        <taxon>Spermatophyta</taxon>
        <taxon>Magnoliopsida</taxon>
        <taxon>eudicotyledons</taxon>
        <taxon>Gunneridae</taxon>
        <taxon>Pentapetalae</taxon>
        <taxon>rosids</taxon>
        <taxon>malvids</taxon>
        <taxon>Malvales</taxon>
        <taxon>Dipterocarpaceae</taxon>
        <taxon>Rubroshorea</taxon>
    </lineage>
</organism>